<gene>
    <name evidence="3" type="ORF">POSPLADRAFT_1055546</name>
</gene>
<dbReference type="CDD" id="cd06257">
    <property type="entry name" value="DnaJ"/>
    <property type="match status" value="1"/>
</dbReference>
<dbReference type="RefSeq" id="XP_024340285.1">
    <property type="nucleotide sequence ID" value="XM_024480653.1"/>
</dbReference>
<dbReference type="AlphaFoldDB" id="A0A1X6N4C9"/>
<evidence type="ECO:0000313" key="4">
    <source>
        <dbReference type="Proteomes" id="UP000194127"/>
    </source>
</evidence>
<dbReference type="STRING" id="670580.A0A1X6N4C9"/>
<dbReference type="Pfam" id="PF22774">
    <property type="entry name" value="DNAJC11_beta-barrel"/>
    <property type="match status" value="1"/>
</dbReference>
<dbReference type="InterPro" id="IPR024586">
    <property type="entry name" value="DnaJ-like_C11_C"/>
</dbReference>
<accession>A0A1X6N4C9</accession>
<proteinExistence type="predicted"/>
<keyword evidence="1" id="KW-0143">Chaperone</keyword>
<dbReference type="PANTHER" id="PTHR44157">
    <property type="entry name" value="DNAJ HOMOLOG SUBFAMILY C MEMBER 11"/>
    <property type="match status" value="1"/>
</dbReference>
<keyword evidence="4" id="KW-1185">Reference proteome</keyword>
<evidence type="ECO:0000313" key="3">
    <source>
        <dbReference type="EMBL" id="OSX63491.1"/>
    </source>
</evidence>
<sequence>MSTGTPDLDNIPGSPDDREFLYTVLNLPTTASEYEIRERYRQLSVLFHPDKQQEEQTKETATKRFLEVQKAYQVLSDPINRRAYDLLGPKGLQTVHNADLSEVPPAKFDAALIQKTRELLRERAEEVVRSKGRITATIDARSLFEGDDVYDDDEHWSSYHGITDRLSGIRQTSSSIRHSVETDISERTSLVLTGRASSRGSLDVDDAYNPLRTAVLGTVRHQFSPRLNFEATANLLHGSDLNFKTIYRDEENTVVCEMGFTRALFQAISSSTARMRAPPLTLAFSRRLFPHSPLEGTVSFSTSSTVPILSVSLFSGHVFDHTPEASIPPALLGTDPTFRPPSKDGLSVGTTFWNVQASLAGLMSGLGAEWGVVLSELGLRLKIVFQFGLAGLNWSFGGEWRRGDNSLGSSVALGLRGVILRLDAGFLGQQVSLPIVLSDEHNMRLALCTTVMPSTALVFTYWFVLRPRRQRERLEFFRRARRTLHEEKSDLLRESKETVHLLEDAARRHMQTEASCNGLVILEASYGPSERDEATAGLDVDVTVPLQALVHRSQLYIPGRRSKVSRIPIPRFAKIGDRRPSLIAREARSVFTPVSPSPTAARLSDMRVSPASPYSHDLTGGLTSYFIAFSRRLGRYAVLRHARKGPHRAGLQGFYDPAPGVAKTLRIRYAFCGYSHYAEIPDWMPVVLPLEDADKRLRAASGATRNLDPADAGPTVGASALVSAVEIC</sequence>
<evidence type="ECO:0000259" key="2">
    <source>
        <dbReference type="PROSITE" id="PS50076"/>
    </source>
</evidence>
<dbReference type="OrthoDB" id="10248838at2759"/>
<dbReference type="GeneID" id="36325603"/>
<dbReference type="PRINTS" id="PR00625">
    <property type="entry name" value="JDOMAIN"/>
</dbReference>
<dbReference type="InterPro" id="IPR052243">
    <property type="entry name" value="Mito_inner_membrane_organizer"/>
</dbReference>
<dbReference type="Proteomes" id="UP000194127">
    <property type="component" value="Unassembled WGS sequence"/>
</dbReference>
<reference evidence="3 4" key="1">
    <citation type="submission" date="2017-04" db="EMBL/GenBank/DDBJ databases">
        <title>Genome Sequence of the Model Brown-Rot Fungus Postia placenta SB12.</title>
        <authorList>
            <consortium name="DOE Joint Genome Institute"/>
            <person name="Gaskell J."/>
            <person name="Kersten P."/>
            <person name="Larrondo L.F."/>
            <person name="Canessa P."/>
            <person name="Martinez D."/>
            <person name="Hibbett D."/>
            <person name="Schmoll M."/>
            <person name="Kubicek C.P."/>
            <person name="Martinez A.T."/>
            <person name="Yadav J."/>
            <person name="Master E."/>
            <person name="Magnuson J.K."/>
            <person name="James T."/>
            <person name="Yaver D."/>
            <person name="Berka R."/>
            <person name="Labutti K."/>
            <person name="Lipzen A."/>
            <person name="Aerts A."/>
            <person name="Barry K."/>
            <person name="Henrissat B."/>
            <person name="Blanchette R."/>
            <person name="Grigoriev I."/>
            <person name="Cullen D."/>
        </authorList>
    </citation>
    <scope>NUCLEOTIDE SEQUENCE [LARGE SCALE GENOMIC DNA]</scope>
    <source>
        <strain evidence="3 4">MAD-698-R-SB12</strain>
    </source>
</reference>
<dbReference type="PANTHER" id="PTHR44157:SF1">
    <property type="entry name" value="DNAJ HOMOLOG SUBFAMILY C MEMBER 11"/>
    <property type="match status" value="1"/>
</dbReference>
<protein>
    <recommendedName>
        <fullName evidence="2">J domain-containing protein</fullName>
    </recommendedName>
</protein>
<dbReference type="PROSITE" id="PS50076">
    <property type="entry name" value="DNAJ_2"/>
    <property type="match status" value="1"/>
</dbReference>
<dbReference type="SMART" id="SM00271">
    <property type="entry name" value="DnaJ"/>
    <property type="match status" value="1"/>
</dbReference>
<dbReference type="Pfam" id="PF00226">
    <property type="entry name" value="DnaJ"/>
    <property type="match status" value="1"/>
</dbReference>
<feature type="domain" description="J" evidence="2">
    <location>
        <begin position="20"/>
        <end position="88"/>
    </location>
</feature>
<dbReference type="Gene3D" id="1.10.287.110">
    <property type="entry name" value="DnaJ domain"/>
    <property type="match status" value="1"/>
</dbReference>
<name>A0A1X6N4C9_9APHY</name>
<organism evidence="3 4">
    <name type="scientific">Postia placenta MAD-698-R-SB12</name>
    <dbReference type="NCBI Taxonomy" id="670580"/>
    <lineage>
        <taxon>Eukaryota</taxon>
        <taxon>Fungi</taxon>
        <taxon>Dikarya</taxon>
        <taxon>Basidiomycota</taxon>
        <taxon>Agaricomycotina</taxon>
        <taxon>Agaricomycetes</taxon>
        <taxon>Polyporales</taxon>
        <taxon>Adustoporiaceae</taxon>
        <taxon>Rhodonia</taxon>
    </lineage>
</organism>
<dbReference type="InterPro" id="IPR055225">
    <property type="entry name" value="DNAJC11-like_beta-barrel"/>
</dbReference>
<dbReference type="InterPro" id="IPR001623">
    <property type="entry name" value="DnaJ_domain"/>
</dbReference>
<dbReference type="SUPFAM" id="SSF46565">
    <property type="entry name" value="Chaperone J-domain"/>
    <property type="match status" value="1"/>
</dbReference>
<evidence type="ECO:0000256" key="1">
    <source>
        <dbReference type="ARBA" id="ARBA00023186"/>
    </source>
</evidence>
<dbReference type="Pfam" id="PF11875">
    <property type="entry name" value="DnaJ-like_C11_C"/>
    <property type="match status" value="2"/>
</dbReference>
<dbReference type="GO" id="GO:0042407">
    <property type="term" value="P:cristae formation"/>
    <property type="evidence" value="ECO:0007669"/>
    <property type="project" value="TreeGrafter"/>
</dbReference>
<dbReference type="EMBL" id="KZ110595">
    <property type="protein sequence ID" value="OSX63491.1"/>
    <property type="molecule type" value="Genomic_DNA"/>
</dbReference>
<dbReference type="InterPro" id="IPR036869">
    <property type="entry name" value="J_dom_sf"/>
</dbReference>
<dbReference type="GO" id="GO:0005739">
    <property type="term" value="C:mitochondrion"/>
    <property type="evidence" value="ECO:0007669"/>
    <property type="project" value="GOC"/>
</dbReference>